<keyword evidence="1" id="KW-0812">Transmembrane</keyword>
<dbReference type="EMBL" id="JBHTAG010000002">
    <property type="protein sequence ID" value="MFC7096457.1"/>
    <property type="molecule type" value="Genomic_DNA"/>
</dbReference>
<protein>
    <submittedName>
        <fullName evidence="2">Uncharacterized protein</fullName>
    </submittedName>
</protein>
<gene>
    <name evidence="2" type="ORF">ACFQKD_04000</name>
</gene>
<dbReference type="GeneID" id="79269653"/>
<evidence type="ECO:0000313" key="2">
    <source>
        <dbReference type="EMBL" id="MFC7096457.1"/>
    </source>
</evidence>
<dbReference type="RefSeq" id="WP_276239071.1">
    <property type="nucleotide sequence ID" value="NZ_CP119989.1"/>
</dbReference>
<keyword evidence="1" id="KW-1133">Transmembrane helix</keyword>
<proteinExistence type="predicted"/>
<sequence length="75" mass="7399">MSVRTDAPASTVQHNRAVARVLATVALAVPLTAILAGLGVVAVFLGLVVSAGCLASAVAVVGDDGPDYDVASTHE</sequence>
<reference evidence="2 3" key="1">
    <citation type="journal article" date="2019" name="Int. J. Syst. Evol. Microbiol.">
        <title>The Global Catalogue of Microorganisms (GCM) 10K type strain sequencing project: providing services to taxonomists for standard genome sequencing and annotation.</title>
        <authorList>
            <consortium name="The Broad Institute Genomics Platform"/>
            <consortium name="The Broad Institute Genome Sequencing Center for Infectious Disease"/>
            <person name="Wu L."/>
            <person name="Ma J."/>
        </authorList>
    </citation>
    <scope>NUCLEOTIDE SEQUENCE [LARGE SCALE GENOMIC DNA]</scope>
    <source>
        <strain evidence="2 3">DT55</strain>
    </source>
</reference>
<organism evidence="2 3">
    <name type="scientific">Halobaculum marinum</name>
    <dbReference type="NCBI Taxonomy" id="3031996"/>
    <lineage>
        <taxon>Archaea</taxon>
        <taxon>Methanobacteriati</taxon>
        <taxon>Methanobacteriota</taxon>
        <taxon>Stenosarchaea group</taxon>
        <taxon>Halobacteria</taxon>
        <taxon>Halobacteriales</taxon>
        <taxon>Haloferacaceae</taxon>
        <taxon>Halobaculum</taxon>
    </lineage>
</organism>
<evidence type="ECO:0000256" key="1">
    <source>
        <dbReference type="SAM" id="Phobius"/>
    </source>
</evidence>
<keyword evidence="1" id="KW-0472">Membrane</keyword>
<keyword evidence="3" id="KW-1185">Reference proteome</keyword>
<name>A0ABD5WVX3_9EURY</name>
<accession>A0ABD5WVX3</accession>
<dbReference type="AlphaFoldDB" id="A0ABD5WVX3"/>
<comment type="caution">
    <text evidence="2">The sequence shown here is derived from an EMBL/GenBank/DDBJ whole genome shotgun (WGS) entry which is preliminary data.</text>
</comment>
<feature type="transmembrane region" description="Helical" evidence="1">
    <location>
        <begin position="21"/>
        <end position="49"/>
    </location>
</feature>
<dbReference type="Proteomes" id="UP001596388">
    <property type="component" value="Unassembled WGS sequence"/>
</dbReference>
<evidence type="ECO:0000313" key="3">
    <source>
        <dbReference type="Proteomes" id="UP001596388"/>
    </source>
</evidence>